<dbReference type="Proteomes" id="UP000593567">
    <property type="component" value="Unassembled WGS sequence"/>
</dbReference>
<dbReference type="EMBL" id="VXIV02001554">
    <property type="protein sequence ID" value="KAF6031937.1"/>
    <property type="molecule type" value="Genomic_DNA"/>
</dbReference>
<reference evidence="9" key="1">
    <citation type="submission" date="2020-06" db="EMBL/GenBank/DDBJ databases">
        <title>Draft genome of Bugula neritina, a colonial animal packing powerful symbionts and potential medicines.</title>
        <authorList>
            <person name="Rayko M."/>
        </authorList>
    </citation>
    <scope>NUCLEOTIDE SEQUENCE [LARGE SCALE GENOMIC DNA]</scope>
    <source>
        <strain evidence="9">Kwan_BN1</strain>
    </source>
</reference>
<comment type="caution">
    <text evidence="9">The sequence shown here is derived from an EMBL/GenBank/DDBJ whole genome shotgun (WGS) entry which is preliminary data.</text>
</comment>
<evidence type="ECO:0000256" key="7">
    <source>
        <dbReference type="SAM" id="MobiDB-lite"/>
    </source>
</evidence>
<dbReference type="Gene3D" id="1.20.1730.10">
    <property type="entry name" value="Sodium/glucose cotransporter"/>
    <property type="match status" value="1"/>
</dbReference>
<evidence type="ECO:0000256" key="4">
    <source>
        <dbReference type="ARBA" id="ARBA00022989"/>
    </source>
</evidence>
<feature type="compositionally biased region" description="Acidic residues" evidence="7">
    <location>
        <begin position="403"/>
        <end position="413"/>
    </location>
</feature>
<sequence>MLYKAGVVLDTPTLFVTGGLTAVIWTDFVQTILMVAGAILLCVLSFIEVGGYTGLLNLYHSSIPESLILSNQTCNMPLDEAFHIFRDPLSPDLPWPGALTGAIIKSFWYWCADQVIVQRALAAKNITHAKAGTLLAAVLKLLPLFLLVMPGMIARVLYPETVGCADPETCLKVCNSPAGCSNIAYSALVLNLMPAGLRGLMLAVMLAALMSSLTSVFNSSSTIFTLDIWTLIRKNASSRELMIVGRVFVVVLVGLSIVWVPLLKGNHGSQIFTYTVQVGSFFQPPIIAAFTLALFTSRVTEKGAFWCMIVGGVIGITRFVLEYSYDKPSCGEGPDIRPSFIKDFHFLYFSALVYVLCIIVAVVISLLTKPISPKHLHRLTFWNRFDKEERVNLPAQGENKENPEDEQSEEDTETTQTSVVWYKKVVLWICGIDHRVANRSQSANEDASAQRHESLYEKPVYRRIVNLLAVVIAATAVFVMVFFK</sequence>
<feature type="transmembrane region" description="Helical" evidence="8">
    <location>
        <begin position="7"/>
        <end position="26"/>
    </location>
</feature>
<keyword evidence="4 8" id="KW-1133">Transmembrane helix</keyword>
<evidence type="ECO:0000256" key="1">
    <source>
        <dbReference type="ARBA" id="ARBA00004141"/>
    </source>
</evidence>
<dbReference type="Pfam" id="PF00474">
    <property type="entry name" value="SSF"/>
    <property type="match status" value="1"/>
</dbReference>
<feature type="transmembrane region" description="Helical" evidence="8">
    <location>
        <begin position="134"/>
        <end position="153"/>
    </location>
</feature>
<dbReference type="GO" id="GO:0005412">
    <property type="term" value="F:D-glucose:sodium symporter activity"/>
    <property type="evidence" value="ECO:0007669"/>
    <property type="project" value="TreeGrafter"/>
</dbReference>
<dbReference type="OrthoDB" id="6132759at2759"/>
<evidence type="ECO:0000313" key="9">
    <source>
        <dbReference type="EMBL" id="KAF6031937.1"/>
    </source>
</evidence>
<dbReference type="GO" id="GO:0005886">
    <property type="term" value="C:plasma membrane"/>
    <property type="evidence" value="ECO:0007669"/>
    <property type="project" value="TreeGrafter"/>
</dbReference>
<evidence type="ECO:0000256" key="3">
    <source>
        <dbReference type="ARBA" id="ARBA00022692"/>
    </source>
</evidence>
<dbReference type="PANTHER" id="PTHR11819:SF195">
    <property type="entry name" value="SODIUM_GLUCOSE COTRANSPORTER 4"/>
    <property type="match status" value="1"/>
</dbReference>
<evidence type="ECO:0000256" key="2">
    <source>
        <dbReference type="ARBA" id="ARBA00006434"/>
    </source>
</evidence>
<feature type="transmembrane region" description="Helical" evidence="8">
    <location>
        <begin position="274"/>
        <end position="296"/>
    </location>
</feature>
<dbReference type="PROSITE" id="PS50283">
    <property type="entry name" value="NA_SOLUT_SYMP_3"/>
    <property type="match status" value="1"/>
</dbReference>
<keyword evidence="5 8" id="KW-0472">Membrane</keyword>
<evidence type="ECO:0000256" key="5">
    <source>
        <dbReference type="ARBA" id="ARBA00023136"/>
    </source>
</evidence>
<dbReference type="InterPro" id="IPR001734">
    <property type="entry name" value="Na/solute_symporter"/>
</dbReference>
<feature type="transmembrane region" description="Helical" evidence="8">
    <location>
        <begin position="200"/>
        <end position="229"/>
    </location>
</feature>
<comment type="subcellular location">
    <subcellularLocation>
        <location evidence="1">Membrane</location>
        <topology evidence="1">Multi-pass membrane protein</topology>
    </subcellularLocation>
</comment>
<dbReference type="AlphaFoldDB" id="A0A7J7K138"/>
<feature type="transmembrane region" description="Helical" evidence="8">
    <location>
        <begin position="345"/>
        <end position="368"/>
    </location>
</feature>
<name>A0A7J7K138_BUGNE</name>
<feature type="region of interest" description="Disordered" evidence="7">
    <location>
        <begin position="393"/>
        <end position="415"/>
    </location>
</feature>
<feature type="transmembrane region" description="Helical" evidence="8">
    <location>
        <begin position="303"/>
        <end position="325"/>
    </location>
</feature>
<dbReference type="PANTHER" id="PTHR11819">
    <property type="entry name" value="SOLUTE CARRIER FAMILY 5"/>
    <property type="match status" value="1"/>
</dbReference>
<evidence type="ECO:0008006" key="11">
    <source>
        <dbReference type="Google" id="ProtNLM"/>
    </source>
</evidence>
<dbReference type="NCBIfam" id="TIGR00813">
    <property type="entry name" value="sss"/>
    <property type="match status" value="1"/>
</dbReference>
<keyword evidence="3 8" id="KW-0812">Transmembrane</keyword>
<dbReference type="InterPro" id="IPR038377">
    <property type="entry name" value="Na/Glc_symporter_sf"/>
</dbReference>
<evidence type="ECO:0000256" key="6">
    <source>
        <dbReference type="RuleBase" id="RU362091"/>
    </source>
</evidence>
<feature type="transmembrane region" description="Helical" evidence="8">
    <location>
        <begin position="464"/>
        <end position="483"/>
    </location>
</feature>
<accession>A0A7J7K138</accession>
<evidence type="ECO:0000256" key="8">
    <source>
        <dbReference type="SAM" id="Phobius"/>
    </source>
</evidence>
<feature type="transmembrane region" description="Helical" evidence="8">
    <location>
        <begin position="241"/>
        <end position="262"/>
    </location>
</feature>
<comment type="similarity">
    <text evidence="2 6">Belongs to the sodium:solute symporter (SSF) (TC 2.A.21) family.</text>
</comment>
<protein>
    <recommendedName>
        <fullName evidence="11">SLC5A9</fullName>
    </recommendedName>
</protein>
<feature type="transmembrane region" description="Helical" evidence="8">
    <location>
        <begin position="32"/>
        <end position="59"/>
    </location>
</feature>
<gene>
    <name evidence="9" type="ORF">EB796_009757</name>
</gene>
<keyword evidence="10" id="KW-1185">Reference proteome</keyword>
<organism evidence="9 10">
    <name type="scientific">Bugula neritina</name>
    <name type="common">Brown bryozoan</name>
    <name type="synonym">Sertularia neritina</name>
    <dbReference type="NCBI Taxonomy" id="10212"/>
    <lineage>
        <taxon>Eukaryota</taxon>
        <taxon>Metazoa</taxon>
        <taxon>Spiralia</taxon>
        <taxon>Lophotrochozoa</taxon>
        <taxon>Bryozoa</taxon>
        <taxon>Gymnolaemata</taxon>
        <taxon>Cheilostomatida</taxon>
        <taxon>Flustrina</taxon>
        <taxon>Buguloidea</taxon>
        <taxon>Bugulidae</taxon>
        <taxon>Bugula</taxon>
    </lineage>
</organism>
<evidence type="ECO:0000313" key="10">
    <source>
        <dbReference type="Proteomes" id="UP000593567"/>
    </source>
</evidence>
<proteinExistence type="inferred from homology"/>